<dbReference type="Proteomes" id="UP000438182">
    <property type="component" value="Unassembled WGS sequence"/>
</dbReference>
<protein>
    <submittedName>
        <fullName evidence="4">Glucose 1-dehydrogenase</fullName>
        <ecNumber evidence="4">1.1.1.47</ecNumber>
    </submittedName>
</protein>
<dbReference type="PROSITE" id="PS00061">
    <property type="entry name" value="ADH_SHORT"/>
    <property type="match status" value="1"/>
</dbReference>
<dbReference type="SMART" id="SM00822">
    <property type="entry name" value="PKS_KR"/>
    <property type="match status" value="1"/>
</dbReference>
<gene>
    <name evidence="4" type="ORF">GB864_12270</name>
</gene>
<dbReference type="PRINTS" id="PR00080">
    <property type="entry name" value="SDRFAMILY"/>
</dbReference>
<dbReference type="PRINTS" id="PR00081">
    <property type="entry name" value="GDHRDH"/>
</dbReference>
<keyword evidence="2 4" id="KW-0560">Oxidoreductase</keyword>
<dbReference type="NCBIfam" id="NF005559">
    <property type="entry name" value="PRK07231.1"/>
    <property type="match status" value="1"/>
</dbReference>
<reference evidence="4 5" key="1">
    <citation type="submission" date="2019-12" db="EMBL/GenBank/DDBJ databases">
        <authorList>
            <person name="Kim Y.S."/>
        </authorList>
    </citation>
    <scope>NUCLEOTIDE SEQUENCE [LARGE SCALE GENOMIC DNA]</scope>
    <source>
        <strain evidence="4 5">MMS17-SY077</strain>
    </source>
</reference>
<organism evidence="4 5">
    <name type="scientific">Agromyces seonyuensis</name>
    <dbReference type="NCBI Taxonomy" id="2662446"/>
    <lineage>
        <taxon>Bacteria</taxon>
        <taxon>Bacillati</taxon>
        <taxon>Actinomycetota</taxon>
        <taxon>Actinomycetes</taxon>
        <taxon>Micrococcales</taxon>
        <taxon>Microbacteriaceae</taxon>
        <taxon>Agromyces</taxon>
    </lineage>
</organism>
<dbReference type="Pfam" id="PF13561">
    <property type="entry name" value="adh_short_C2"/>
    <property type="match status" value="1"/>
</dbReference>
<dbReference type="GO" id="GO:0047936">
    <property type="term" value="F:glucose 1-dehydrogenase [NAD(P)+] activity"/>
    <property type="evidence" value="ECO:0007669"/>
    <property type="project" value="UniProtKB-EC"/>
</dbReference>
<evidence type="ECO:0000256" key="2">
    <source>
        <dbReference type="ARBA" id="ARBA00023002"/>
    </source>
</evidence>
<proteinExistence type="inferred from homology"/>
<evidence type="ECO:0000259" key="3">
    <source>
        <dbReference type="SMART" id="SM00822"/>
    </source>
</evidence>
<keyword evidence="5" id="KW-1185">Reference proteome</keyword>
<sequence length="256" mass="26202">MHRRDVAEGIPVQRFEGRVALITGSSRGIGYAIAERIVAEGGDVVLTGRKPDALEAASLALGEHALGIPGRADDPEHRADVFARIAETHGRLDHLVNNAGINPVYGPLLGLDAAAARKILDVNVLSALDWTRDAVAAGGLRSVVNLASISGLAAAPGIGAYGISKAALVNLGIQLAVELAPAVRVNSVAPAVVKTAFARALYEGHEAETAAAYPLGRLGEPADVAGPVAFLLSDDAAWITGQTIVIDGGGSVRPVE</sequence>
<evidence type="ECO:0000313" key="5">
    <source>
        <dbReference type="Proteomes" id="UP000438182"/>
    </source>
</evidence>
<evidence type="ECO:0000313" key="4">
    <source>
        <dbReference type="EMBL" id="MWB99320.1"/>
    </source>
</evidence>
<dbReference type="InterPro" id="IPR036291">
    <property type="entry name" value="NAD(P)-bd_dom_sf"/>
</dbReference>
<dbReference type="EMBL" id="WSTA01000055">
    <property type="protein sequence ID" value="MWB99320.1"/>
    <property type="molecule type" value="Genomic_DNA"/>
</dbReference>
<dbReference type="AlphaFoldDB" id="A0A6I4NY73"/>
<dbReference type="Gene3D" id="3.40.50.720">
    <property type="entry name" value="NAD(P)-binding Rossmann-like Domain"/>
    <property type="match status" value="1"/>
</dbReference>
<comment type="similarity">
    <text evidence="1">Belongs to the short-chain dehydrogenases/reductases (SDR) family.</text>
</comment>
<dbReference type="RefSeq" id="WP_160425459.1">
    <property type="nucleotide sequence ID" value="NZ_WSTA01000055.1"/>
</dbReference>
<dbReference type="InterPro" id="IPR057326">
    <property type="entry name" value="KR_dom"/>
</dbReference>
<dbReference type="InterPro" id="IPR002347">
    <property type="entry name" value="SDR_fam"/>
</dbReference>
<dbReference type="InterPro" id="IPR020904">
    <property type="entry name" value="Sc_DH/Rdtase_CS"/>
</dbReference>
<dbReference type="SUPFAM" id="SSF51735">
    <property type="entry name" value="NAD(P)-binding Rossmann-fold domains"/>
    <property type="match status" value="1"/>
</dbReference>
<feature type="domain" description="Ketoreductase" evidence="3">
    <location>
        <begin position="18"/>
        <end position="191"/>
    </location>
</feature>
<dbReference type="EC" id="1.1.1.47" evidence="4"/>
<dbReference type="PANTHER" id="PTHR43943:SF2">
    <property type="entry name" value="DEHYDROGENASE_REDUCTASE 4"/>
    <property type="match status" value="1"/>
</dbReference>
<accession>A0A6I4NY73</accession>
<dbReference type="FunFam" id="3.40.50.720:FF:000084">
    <property type="entry name" value="Short-chain dehydrogenase reductase"/>
    <property type="match status" value="1"/>
</dbReference>
<dbReference type="CDD" id="cd05233">
    <property type="entry name" value="SDR_c"/>
    <property type="match status" value="1"/>
</dbReference>
<name>A0A6I4NY73_9MICO</name>
<comment type="caution">
    <text evidence="4">The sequence shown here is derived from an EMBL/GenBank/DDBJ whole genome shotgun (WGS) entry which is preliminary data.</text>
</comment>
<dbReference type="PANTHER" id="PTHR43943">
    <property type="entry name" value="DEHYDROGENASE/REDUCTASE (SDR FAMILY) MEMBER 4"/>
    <property type="match status" value="1"/>
</dbReference>
<evidence type="ECO:0000256" key="1">
    <source>
        <dbReference type="ARBA" id="ARBA00006484"/>
    </source>
</evidence>